<dbReference type="InterPro" id="IPR050952">
    <property type="entry name" value="TRIM-NHL_E3_ligases"/>
</dbReference>
<name>A0AAN9GFN6_9CAEN</name>
<reference evidence="1 2" key="1">
    <citation type="submission" date="2024-02" db="EMBL/GenBank/DDBJ databases">
        <title>Chromosome-scale genome assembly of the rough periwinkle Littorina saxatilis.</title>
        <authorList>
            <person name="De Jode A."/>
            <person name="Faria R."/>
            <person name="Formenti G."/>
            <person name="Sims Y."/>
            <person name="Smith T.P."/>
            <person name="Tracey A."/>
            <person name="Wood J.M.D."/>
            <person name="Zagrodzka Z.B."/>
            <person name="Johannesson K."/>
            <person name="Butlin R.K."/>
            <person name="Leder E.H."/>
        </authorList>
    </citation>
    <scope>NUCLEOTIDE SEQUENCE [LARGE SCALE GENOMIC DNA]</scope>
    <source>
        <strain evidence="1">Snail1</strain>
        <tissue evidence="1">Muscle</tissue>
    </source>
</reference>
<evidence type="ECO:0000313" key="1">
    <source>
        <dbReference type="EMBL" id="KAK7106426.1"/>
    </source>
</evidence>
<dbReference type="EMBL" id="JBAMIC010000007">
    <property type="protein sequence ID" value="KAK7106426.1"/>
    <property type="molecule type" value="Genomic_DNA"/>
</dbReference>
<dbReference type="AlphaFoldDB" id="A0AAN9GFN6"/>
<organism evidence="1 2">
    <name type="scientific">Littorina saxatilis</name>
    <dbReference type="NCBI Taxonomy" id="31220"/>
    <lineage>
        <taxon>Eukaryota</taxon>
        <taxon>Metazoa</taxon>
        <taxon>Spiralia</taxon>
        <taxon>Lophotrochozoa</taxon>
        <taxon>Mollusca</taxon>
        <taxon>Gastropoda</taxon>
        <taxon>Caenogastropoda</taxon>
        <taxon>Littorinimorpha</taxon>
        <taxon>Littorinoidea</taxon>
        <taxon>Littorinidae</taxon>
        <taxon>Littorina</taxon>
    </lineage>
</organism>
<evidence type="ECO:0000313" key="2">
    <source>
        <dbReference type="Proteomes" id="UP001374579"/>
    </source>
</evidence>
<gene>
    <name evidence="1" type="ORF">V1264_017685</name>
</gene>
<keyword evidence="2" id="KW-1185">Reference proteome</keyword>
<dbReference type="PANTHER" id="PTHR24104:SF48">
    <property type="entry name" value="PROTEIN WECH"/>
    <property type="match status" value="1"/>
</dbReference>
<dbReference type="GO" id="GO:0043161">
    <property type="term" value="P:proteasome-mediated ubiquitin-dependent protein catabolic process"/>
    <property type="evidence" value="ECO:0007669"/>
    <property type="project" value="TreeGrafter"/>
</dbReference>
<dbReference type="GO" id="GO:0061630">
    <property type="term" value="F:ubiquitin protein ligase activity"/>
    <property type="evidence" value="ECO:0007669"/>
    <property type="project" value="TreeGrafter"/>
</dbReference>
<dbReference type="GO" id="GO:0000209">
    <property type="term" value="P:protein polyubiquitination"/>
    <property type="evidence" value="ECO:0007669"/>
    <property type="project" value="TreeGrafter"/>
</dbReference>
<comment type="caution">
    <text evidence="1">The sequence shown here is derived from an EMBL/GenBank/DDBJ whole genome shotgun (WGS) entry which is preliminary data.</text>
</comment>
<dbReference type="SUPFAM" id="SSF63825">
    <property type="entry name" value="YWTD domain"/>
    <property type="match status" value="1"/>
</dbReference>
<accession>A0AAN9GFN6</accession>
<proteinExistence type="predicted"/>
<dbReference type="Proteomes" id="UP001374579">
    <property type="component" value="Unassembled WGS sequence"/>
</dbReference>
<dbReference type="Gene3D" id="2.120.10.30">
    <property type="entry name" value="TolB, C-terminal domain"/>
    <property type="match status" value="1"/>
</dbReference>
<protein>
    <submittedName>
        <fullName evidence="1">Uncharacterized protein</fullName>
    </submittedName>
</protein>
<sequence>MALILFGVGEMNFDPMPSTPQLTFNTTGRSRYDRKQPDYTAIASTPDGNHLLLVDDANRRVKVMAVTSSGDVRLTSTIRLSKDLWDIAVLPDGLVAVTTFKNSYIYLLSLQGDNIEFTSRFHAHKRYDAVAAGPDNNTLLVTSGTYLDVITYDGSILKSFNVSEFKTPDYLCSASGDDVIVSDWSKNELYRVNARTGQVTETKSHPDMNAPHQAAMDKGGNLYEASKGTNRVMVMSPAGEWRTPVEGNTLPIGVAVTANDVIVSWDEYFITSEWNYRSVIKGYSMADVN</sequence>
<dbReference type="InterPro" id="IPR011042">
    <property type="entry name" value="6-blade_b-propeller_TolB-like"/>
</dbReference>
<dbReference type="PANTHER" id="PTHR24104">
    <property type="entry name" value="E3 UBIQUITIN-PROTEIN LIGASE NHLRC1-RELATED"/>
    <property type="match status" value="1"/>
</dbReference>